<dbReference type="PROSITE" id="PS50198">
    <property type="entry name" value="PPIC_PPIASE_2"/>
    <property type="match status" value="1"/>
</dbReference>
<evidence type="ECO:0000256" key="5">
    <source>
        <dbReference type="ARBA" id="ARBA00022989"/>
    </source>
</evidence>
<name>A0ABX4HX81_9GAMM</name>
<comment type="similarity">
    <text evidence="8">Belongs to the PpiD chaperone family.</text>
</comment>
<evidence type="ECO:0000256" key="12">
    <source>
        <dbReference type="SAM" id="Phobius"/>
    </source>
</evidence>
<evidence type="ECO:0000259" key="13">
    <source>
        <dbReference type="PROSITE" id="PS50198"/>
    </source>
</evidence>
<evidence type="ECO:0000256" key="10">
    <source>
        <dbReference type="ARBA" id="ARBA00042775"/>
    </source>
</evidence>
<dbReference type="SUPFAM" id="SSF54534">
    <property type="entry name" value="FKBP-like"/>
    <property type="match status" value="1"/>
</dbReference>
<proteinExistence type="inferred from homology"/>
<evidence type="ECO:0000256" key="3">
    <source>
        <dbReference type="ARBA" id="ARBA00022519"/>
    </source>
</evidence>
<keyword evidence="6 12" id="KW-0472">Membrane</keyword>
<gene>
    <name evidence="14" type="ORF">AWR36_014595</name>
</gene>
<evidence type="ECO:0000313" key="14">
    <source>
        <dbReference type="EMBL" id="PCO04300.1"/>
    </source>
</evidence>
<evidence type="ECO:0000313" key="15">
    <source>
        <dbReference type="Proteomes" id="UP000218427"/>
    </source>
</evidence>
<dbReference type="Gene3D" id="6.10.140.970">
    <property type="match status" value="1"/>
</dbReference>
<comment type="subcellular location">
    <subcellularLocation>
        <location evidence="1">Cell inner membrane</location>
        <topology evidence="1">Single-pass type II membrane protein</topology>
        <orientation evidence="1">Periplasmic side</orientation>
    </subcellularLocation>
</comment>
<reference evidence="14" key="1">
    <citation type="submission" date="2017-08" db="EMBL/GenBank/DDBJ databases">
        <title>Microbulbifer marisrubri sp. nov., a halophilic alphaproteobacterium isolated from marine sediment of the Yellow Sea, China.</title>
        <authorList>
            <person name="Zhang G."/>
            <person name="Xiong Q."/>
        </authorList>
    </citation>
    <scope>NUCLEOTIDE SEQUENCE [LARGE SCALE GENOMIC DNA]</scope>
    <source>
        <strain evidence="14">WRN-8</strain>
    </source>
</reference>
<dbReference type="InterPro" id="IPR052029">
    <property type="entry name" value="PpiD_chaperone"/>
</dbReference>
<dbReference type="InterPro" id="IPR000297">
    <property type="entry name" value="PPIase_PpiC"/>
</dbReference>
<dbReference type="RefSeq" id="WP_067086579.1">
    <property type="nucleotide sequence ID" value="NZ_LRFG02000006.1"/>
</dbReference>
<keyword evidence="15" id="KW-1185">Reference proteome</keyword>
<dbReference type="InterPro" id="IPR023058">
    <property type="entry name" value="PPIase_PpiC_CS"/>
</dbReference>
<evidence type="ECO:0000256" key="2">
    <source>
        <dbReference type="ARBA" id="ARBA00022475"/>
    </source>
</evidence>
<feature type="transmembrane region" description="Helical" evidence="12">
    <location>
        <begin position="12"/>
        <end position="33"/>
    </location>
</feature>
<keyword evidence="2" id="KW-1003">Cell membrane</keyword>
<dbReference type="GO" id="GO:0016853">
    <property type="term" value="F:isomerase activity"/>
    <property type="evidence" value="ECO:0007669"/>
    <property type="project" value="UniProtKB-KW"/>
</dbReference>
<keyword evidence="7" id="KW-0143">Chaperone</keyword>
<evidence type="ECO:0000256" key="11">
    <source>
        <dbReference type="PROSITE-ProRule" id="PRU00278"/>
    </source>
</evidence>
<keyword evidence="5 12" id="KW-1133">Transmembrane helix</keyword>
<evidence type="ECO:0000256" key="4">
    <source>
        <dbReference type="ARBA" id="ARBA00022692"/>
    </source>
</evidence>
<evidence type="ECO:0000256" key="6">
    <source>
        <dbReference type="ARBA" id="ARBA00023136"/>
    </source>
</evidence>
<dbReference type="PANTHER" id="PTHR47529:SF1">
    <property type="entry name" value="PERIPLASMIC CHAPERONE PPID"/>
    <property type="match status" value="1"/>
</dbReference>
<dbReference type="Gene3D" id="1.10.4030.10">
    <property type="entry name" value="Porin chaperone SurA, peptide-binding domain"/>
    <property type="match status" value="1"/>
</dbReference>
<sequence>MLQSMRDNLKGTAAIIVAAFFGFIMVIGGIDFFTGASGGSADAVAEVNGEKITNLDLQRAIQNRRAMIMNQYGENVPADLLSDEQLRGPVLQQLVNSAVMRQAAEDGGMAMSTAAVDREIVQIPGFQVNGQFDPQTFRMWLAQNRFTPAGFRQIMERDLILQQYADAVTDSAFTTRATAEDVVAISMEERDFDYVVLPVEPLLADVQVSDEEIQQYYDENQNAFARPEQVAIEYIELKPEMFAANIDVADQDVRAQYEQEVKNFAASERRRAAHILLEEPTSAQIEEIQSKLAAGEDFAELAKSYSDDFGSREDGGDLGFTSGDVFPEAFEEALSALEVGQVSEPVETESGTHFIKLLEVSGAEPPTFEERAGAIRQQLQSAEAEREFVGALSRLADLAYNAETLADPAEELGVTVQTSELFDRNGGEGIASNNSVIEAAFAPEVMLDGNTSDVLNLSNEHSVVLRVIEHKSEGTYPLAEVREQIAERLKRDKASAQLAEAAQSLQGELKAGTDFDTLAEQRDLTLEKSDATRRGGFGQRGEVVEQAFELPAPEGRDSRITTFATEAGDQVVLALREVRPGQLDRQSKEQREALMQQLASMAGTSELAAVQQLLKSQADVEEVSQ</sequence>
<dbReference type="Pfam" id="PF00639">
    <property type="entry name" value="Rotamase"/>
    <property type="match status" value="1"/>
</dbReference>
<dbReference type="EMBL" id="LRFG02000006">
    <property type="protein sequence ID" value="PCO04300.1"/>
    <property type="molecule type" value="Genomic_DNA"/>
</dbReference>
<feature type="domain" description="PpiC" evidence="13">
    <location>
        <begin position="267"/>
        <end position="359"/>
    </location>
</feature>
<dbReference type="PANTHER" id="PTHR47529">
    <property type="entry name" value="PEPTIDYL-PROLYL CIS-TRANS ISOMERASE D"/>
    <property type="match status" value="1"/>
</dbReference>
<comment type="caution">
    <text evidence="14">The sequence shown here is derived from an EMBL/GenBank/DDBJ whole genome shotgun (WGS) entry which is preliminary data.</text>
</comment>
<evidence type="ECO:0000256" key="9">
    <source>
        <dbReference type="ARBA" id="ARBA00040743"/>
    </source>
</evidence>
<protein>
    <recommendedName>
        <fullName evidence="9">Periplasmic chaperone PpiD</fullName>
    </recommendedName>
    <alternativeName>
        <fullName evidence="10">Periplasmic folding chaperone</fullName>
    </alternativeName>
</protein>
<dbReference type="SUPFAM" id="SSF109998">
    <property type="entry name" value="Triger factor/SurA peptide-binding domain-like"/>
    <property type="match status" value="1"/>
</dbReference>
<keyword evidence="4 12" id="KW-0812">Transmembrane</keyword>
<dbReference type="Pfam" id="PF13624">
    <property type="entry name" value="SurA_N_3"/>
    <property type="match status" value="1"/>
</dbReference>
<dbReference type="PROSITE" id="PS01096">
    <property type="entry name" value="PPIC_PPIASE_1"/>
    <property type="match status" value="1"/>
</dbReference>
<keyword evidence="3" id="KW-0997">Cell inner membrane</keyword>
<organism evidence="14 15">
    <name type="scientific">Microbulbifer flavimaris</name>
    <dbReference type="NCBI Taxonomy" id="1781068"/>
    <lineage>
        <taxon>Bacteria</taxon>
        <taxon>Pseudomonadati</taxon>
        <taxon>Pseudomonadota</taxon>
        <taxon>Gammaproteobacteria</taxon>
        <taxon>Cellvibrionales</taxon>
        <taxon>Microbulbiferaceae</taxon>
        <taxon>Microbulbifer</taxon>
    </lineage>
</organism>
<dbReference type="InterPro" id="IPR046357">
    <property type="entry name" value="PPIase_dom_sf"/>
</dbReference>
<evidence type="ECO:0000256" key="1">
    <source>
        <dbReference type="ARBA" id="ARBA00004382"/>
    </source>
</evidence>
<evidence type="ECO:0000256" key="7">
    <source>
        <dbReference type="ARBA" id="ARBA00023186"/>
    </source>
</evidence>
<dbReference type="Gene3D" id="3.10.50.40">
    <property type="match status" value="1"/>
</dbReference>
<evidence type="ECO:0000256" key="8">
    <source>
        <dbReference type="ARBA" id="ARBA00038408"/>
    </source>
</evidence>
<dbReference type="InterPro" id="IPR027304">
    <property type="entry name" value="Trigger_fact/SurA_dom_sf"/>
</dbReference>
<keyword evidence="11" id="KW-0697">Rotamase</keyword>
<keyword evidence="11 14" id="KW-0413">Isomerase</keyword>
<accession>A0ABX4HX81</accession>
<dbReference type="Proteomes" id="UP000218427">
    <property type="component" value="Unassembled WGS sequence"/>
</dbReference>